<dbReference type="GO" id="GO:0003954">
    <property type="term" value="F:NADH dehydrogenase activity"/>
    <property type="evidence" value="ECO:0007669"/>
    <property type="project" value="TreeGrafter"/>
</dbReference>
<sequence length="549" mass="58120">MSSFADFKALLALLPGVLMFIPMIAAAVQPSLPARRFWMLVQRLCVLAATVSLISLGLRFTTPAATSSAELVILPGLAVGLPGAWFGALVQCLGAVIAGFSSRYLDGERGQAGYAAALSAVLATVQLLTLADNWIVLIAAWAATGFALNRLLCFYGDRPFAVLAAHKKFLADRLADLCLIGAAWLAYRATGSFSISTLLHHAATDGVNIDLQLCALLLTLAVAIRTAMLPVHGWLIQVMEAPTPVSALLHAGVVNLGGFIVIRFAPLFDAAAPAHALLAAVGLATAVLAGFVSLTRISIKVRLAWSTLAQMGFMLLECGVGLYHMAALHLIGHSLYKAHAFLSSGAAVRQARLNAMREPWQPAAWSLALAPVLSVVLGIVLAHALASIAPPLAMRDWPVWWSLILALAWAPMLWVPSAGMTYSASARRIVLGGLLFACLLVLSFAGHAITLGAPSAPHALLGQIACAGMAVLYAGTALMQVPRGRQWLEPWRRRSYAGFYLDEAYTRLALRLWPAQLPVSGKSPKNQLGIKPGTAVPTARAGQTYKSLS</sequence>
<dbReference type="Proteomes" id="UP000036700">
    <property type="component" value="Chromosome"/>
</dbReference>
<reference evidence="11" key="1">
    <citation type="submission" date="2015-06" db="EMBL/GenBank/DDBJ databases">
        <authorList>
            <person name="Lim Y.L."/>
            <person name="Ee R."/>
            <person name="Yong D."/>
            <person name="How K.Y."/>
            <person name="Yin W.F."/>
            <person name="Chan K.G."/>
        </authorList>
    </citation>
    <scope>NUCLEOTIDE SEQUENCE [LARGE SCALE GENOMIC DNA]</scope>
    <source>
        <strain evidence="11">DSM 25325</strain>
    </source>
</reference>
<dbReference type="EMBL" id="CP011568">
    <property type="protein sequence ID" value="AKJ66882.1"/>
    <property type="molecule type" value="Genomic_DNA"/>
</dbReference>
<dbReference type="STRING" id="445709.ABW99_00170"/>
<dbReference type="GO" id="GO:0008137">
    <property type="term" value="F:NADH dehydrogenase (ubiquinone) activity"/>
    <property type="evidence" value="ECO:0007669"/>
    <property type="project" value="InterPro"/>
</dbReference>
<evidence type="ECO:0000256" key="8">
    <source>
        <dbReference type="RuleBase" id="RU000320"/>
    </source>
</evidence>
<dbReference type="InterPro" id="IPR046396">
    <property type="entry name" value="Transporter_DabB"/>
</dbReference>
<keyword evidence="2 7" id="KW-0813">Transport</keyword>
<proteinExistence type="inferred from homology"/>
<dbReference type="PRINTS" id="PR01434">
    <property type="entry name" value="NADHDHGNASE5"/>
</dbReference>
<comment type="function">
    <text evidence="7">Part of an energy-coupled inorganic carbon pump.</text>
</comment>
<evidence type="ECO:0000313" key="10">
    <source>
        <dbReference type="EMBL" id="AKJ66882.1"/>
    </source>
</evidence>
<evidence type="ECO:0000256" key="2">
    <source>
        <dbReference type="ARBA" id="ARBA00022448"/>
    </source>
</evidence>
<feature type="transmembrane region" description="Helical" evidence="7">
    <location>
        <begin position="40"/>
        <end position="60"/>
    </location>
</feature>
<evidence type="ECO:0000259" key="9">
    <source>
        <dbReference type="Pfam" id="PF00361"/>
    </source>
</evidence>
<comment type="subunit">
    <text evidence="7">Forms a complex with DabA.</text>
</comment>
<evidence type="ECO:0000256" key="4">
    <source>
        <dbReference type="ARBA" id="ARBA00022692"/>
    </source>
</evidence>
<keyword evidence="5 7" id="KW-1133">Transmembrane helix</keyword>
<evidence type="ECO:0000256" key="7">
    <source>
        <dbReference type="HAMAP-Rule" id="MF_00862"/>
    </source>
</evidence>
<dbReference type="OrthoDB" id="9811798at2"/>
<dbReference type="PANTHER" id="PTHR42829:SF1">
    <property type="entry name" value="INORGANIC CARBON TRANSPORTER SUBUNIT DABB-RELATED"/>
    <property type="match status" value="1"/>
</dbReference>
<feature type="transmembrane region" description="Helical" evidence="7">
    <location>
        <begin position="215"/>
        <end position="235"/>
    </location>
</feature>
<dbReference type="GO" id="GO:0012505">
    <property type="term" value="C:endomembrane system"/>
    <property type="evidence" value="ECO:0007669"/>
    <property type="project" value="UniProtKB-SubCell"/>
</dbReference>
<comment type="subcellular location">
    <subcellularLocation>
        <location evidence="7">Cell membrane</location>
        <topology evidence="7">Multi-pass membrane protein</topology>
    </subcellularLocation>
    <subcellularLocation>
        <location evidence="1">Endomembrane system</location>
        <topology evidence="1">Multi-pass membrane protein</topology>
    </subcellularLocation>
    <subcellularLocation>
        <location evidence="8">Membrane</location>
        <topology evidence="8">Multi-pass membrane protein</topology>
    </subcellularLocation>
</comment>
<feature type="transmembrane region" description="Helical" evidence="7">
    <location>
        <begin position="363"/>
        <end position="386"/>
    </location>
</feature>
<feature type="transmembrane region" description="Helical" evidence="7">
    <location>
        <begin position="174"/>
        <end position="195"/>
    </location>
</feature>
<protein>
    <recommendedName>
        <fullName evidence="7">Probable inorganic carbon transporter subunit DabB</fullName>
    </recommendedName>
</protein>
<dbReference type="RefSeq" id="WP_047212401.1">
    <property type="nucleotide sequence ID" value="NZ_CP011568.3"/>
</dbReference>
<comment type="similarity">
    <text evidence="7">Belongs to the inorganic carbon transporter (TC 9.A.2) DabB family.</text>
</comment>
<keyword evidence="6 7" id="KW-0472">Membrane</keyword>
<name>A0A0G3ENM1_9BURK</name>
<feature type="transmembrane region" description="Helical" evidence="7">
    <location>
        <begin position="274"/>
        <end position="294"/>
    </location>
</feature>
<keyword evidence="4 7" id="KW-0812">Transmembrane</keyword>
<dbReference type="KEGG" id="ptx:ABW99_00170"/>
<evidence type="ECO:0000256" key="1">
    <source>
        <dbReference type="ARBA" id="ARBA00004127"/>
    </source>
</evidence>
<dbReference type="GO" id="GO:0042773">
    <property type="term" value="P:ATP synthesis coupled electron transport"/>
    <property type="evidence" value="ECO:0007669"/>
    <property type="project" value="InterPro"/>
</dbReference>
<feature type="transmembrane region" description="Helical" evidence="7">
    <location>
        <begin position="6"/>
        <end position="28"/>
    </location>
</feature>
<dbReference type="HAMAP" id="MF_00862">
    <property type="entry name" value="DabB"/>
    <property type="match status" value="1"/>
</dbReference>
<dbReference type="PATRIC" id="fig|445709.3.peg.44"/>
<feature type="transmembrane region" description="Helical" evidence="7">
    <location>
        <begin position="459"/>
        <end position="479"/>
    </location>
</feature>
<feature type="transmembrane region" description="Helical" evidence="7">
    <location>
        <begin position="134"/>
        <end position="153"/>
    </location>
</feature>
<dbReference type="GO" id="GO:0015990">
    <property type="term" value="P:electron transport coupled proton transport"/>
    <property type="evidence" value="ECO:0007669"/>
    <property type="project" value="TreeGrafter"/>
</dbReference>
<keyword evidence="3 7" id="KW-1003">Cell membrane</keyword>
<feature type="domain" description="NADH:quinone oxidoreductase/Mrp antiporter transmembrane" evidence="9">
    <location>
        <begin position="131"/>
        <end position="381"/>
    </location>
</feature>
<keyword evidence="11" id="KW-1185">Reference proteome</keyword>
<feature type="transmembrane region" description="Helical" evidence="7">
    <location>
        <begin position="429"/>
        <end position="453"/>
    </location>
</feature>
<feature type="transmembrane region" description="Helical" evidence="7">
    <location>
        <begin position="247"/>
        <end position="268"/>
    </location>
</feature>
<dbReference type="InterPro" id="IPR003945">
    <property type="entry name" value="NU5C-like"/>
</dbReference>
<organism evidence="10 11">
    <name type="scientific">Pandoraea thiooxydans</name>
    <dbReference type="NCBI Taxonomy" id="445709"/>
    <lineage>
        <taxon>Bacteria</taxon>
        <taxon>Pseudomonadati</taxon>
        <taxon>Pseudomonadota</taxon>
        <taxon>Betaproteobacteria</taxon>
        <taxon>Burkholderiales</taxon>
        <taxon>Burkholderiaceae</taxon>
        <taxon>Pandoraea</taxon>
    </lineage>
</organism>
<feature type="transmembrane region" description="Helical" evidence="7">
    <location>
        <begin position="398"/>
        <end position="417"/>
    </location>
</feature>
<dbReference type="InterPro" id="IPR001750">
    <property type="entry name" value="ND/Mrp_TM"/>
</dbReference>
<feature type="transmembrane region" description="Helical" evidence="7">
    <location>
        <begin position="112"/>
        <end position="128"/>
    </location>
</feature>
<evidence type="ECO:0000256" key="5">
    <source>
        <dbReference type="ARBA" id="ARBA00022989"/>
    </source>
</evidence>
<evidence type="ECO:0000313" key="11">
    <source>
        <dbReference type="Proteomes" id="UP000036700"/>
    </source>
</evidence>
<dbReference type="AlphaFoldDB" id="A0A0G3ENM1"/>
<evidence type="ECO:0000256" key="3">
    <source>
        <dbReference type="ARBA" id="ARBA00022475"/>
    </source>
</evidence>
<dbReference type="NCBIfam" id="NF006029">
    <property type="entry name" value="PRK08168.1"/>
    <property type="match status" value="1"/>
</dbReference>
<dbReference type="Pfam" id="PF00361">
    <property type="entry name" value="Proton_antipo_M"/>
    <property type="match status" value="1"/>
</dbReference>
<accession>A0A0G3ENM1</accession>
<gene>
    <name evidence="7" type="primary">dabB</name>
    <name evidence="10" type="ORF">ABW99_00170</name>
</gene>
<evidence type="ECO:0000256" key="6">
    <source>
        <dbReference type="ARBA" id="ARBA00023136"/>
    </source>
</evidence>
<dbReference type="PANTHER" id="PTHR42829">
    <property type="entry name" value="NADH-UBIQUINONE OXIDOREDUCTASE CHAIN 5"/>
    <property type="match status" value="1"/>
</dbReference>
<dbReference type="GO" id="GO:0005886">
    <property type="term" value="C:plasma membrane"/>
    <property type="evidence" value="ECO:0007669"/>
    <property type="project" value="UniProtKB-SubCell"/>
</dbReference>
<feature type="transmembrane region" description="Helical" evidence="7">
    <location>
        <begin position="72"/>
        <end position="100"/>
    </location>
</feature>